<name>A0A1G9VN84_9PROT</name>
<dbReference type="STRING" id="144026.SAMN04488568_12010"/>
<dbReference type="Pfam" id="PF00583">
    <property type="entry name" value="Acetyltransf_1"/>
    <property type="match status" value="1"/>
</dbReference>
<evidence type="ECO:0000256" key="2">
    <source>
        <dbReference type="ARBA" id="ARBA00023315"/>
    </source>
</evidence>
<evidence type="ECO:0000259" key="3">
    <source>
        <dbReference type="PROSITE" id="PS51186"/>
    </source>
</evidence>
<dbReference type="InterPro" id="IPR000182">
    <property type="entry name" value="GNAT_dom"/>
</dbReference>
<sequence>MAPTAIHLRKHIDPAEHYEPCWPQGVRPTRFDPHHHARAARALLNIAYTPGGGDVIAFQDWWPALTADPEYRPDLCFIALDAATGEPAGFAQCWSLGFVKDIAVTARWRGRGLGRALMLQVFATFQARGIYEIDLKVAADNPSGAARFYAGLGMVEPG</sequence>
<gene>
    <name evidence="4" type="ORF">SAMN04488568_12010</name>
</gene>
<protein>
    <submittedName>
        <fullName evidence="4">Acetyltransferase (GNAT) family protein</fullName>
    </submittedName>
</protein>
<dbReference type="CDD" id="cd04301">
    <property type="entry name" value="NAT_SF"/>
    <property type="match status" value="1"/>
</dbReference>
<dbReference type="InterPro" id="IPR016181">
    <property type="entry name" value="Acyl_CoA_acyltransferase"/>
</dbReference>
<evidence type="ECO:0000313" key="5">
    <source>
        <dbReference type="Proteomes" id="UP000199759"/>
    </source>
</evidence>
<keyword evidence="1 4" id="KW-0808">Transferase</keyword>
<keyword evidence="2" id="KW-0012">Acyltransferase</keyword>
<dbReference type="EMBL" id="FNHG01000020">
    <property type="protein sequence ID" value="SDM73275.1"/>
    <property type="molecule type" value="Genomic_DNA"/>
</dbReference>
<dbReference type="Proteomes" id="UP000199759">
    <property type="component" value="Unassembled WGS sequence"/>
</dbReference>
<evidence type="ECO:0000313" key="4">
    <source>
        <dbReference type="EMBL" id="SDM73275.1"/>
    </source>
</evidence>
<dbReference type="SUPFAM" id="SSF55729">
    <property type="entry name" value="Acyl-CoA N-acyltransferases (Nat)"/>
    <property type="match status" value="1"/>
</dbReference>
<proteinExistence type="predicted"/>
<feature type="domain" description="N-acetyltransferase" evidence="3">
    <location>
        <begin position="27"/>
        <end position="158"/>
    </location>
</feature>
<dbReference type="PANTHER" id="PTHR43877">
    <property type="entry name" value="AMINOALKYLPHOSPHONATE N-ACETYLTRANSFERASE-RELATED-RELATED"/>
    <property type="match status" value="1"/>
</dbReference>
<dbReference type="AlphaFoldDB" id="A0A1G9VN84"/>
<dbReference type="OrthoDB" id="9803907at2"/>
<dbReference type="PROSITE" id="PS51186">
    <property type="entry name" value="GNAT"/>
    <property type="match status" value="1"/>
</dbReference>
<dbReference type="InterPro" id="IPR050832">
    <property type="entry name" value="Bact_Acetyltransf"/>
</dbReference>
<reference evidence="4 5" key="1">
    <citation type="submission" date="2016-10" db="EMBL/GenBank/DDBJ databases">
        <authorList>
            <person name="de Groot N.N."/>
        </authorList>
    </citation>
    <scope>NUCLEOTIDE SEQUENCE [LARGE SCALE GENOMIC DNA]</scope>
    <source>
        <strain evidence="4 5">DSM 16077</strain>
    </source>
</reference>
<organism evidence="4 5">
    <name type="scientific">Maricaulis salignorans</name>
    <dbReference type="NCBI Taxonomy" id="144026"/>
    <lineage>
        <taxon>Bacteria</taxon>
        <taxon>Pseudomonadati</taxon>
        <taxon>Pseudomonadota</taxon>
        <taxon>Alphaproteobacteria</taxon>
        <taxon>Maricaulales</taxon>
        <taxon>Maricaulaceae</taxon>
        <taxon>Maricaulis</taxon>
    </lineage>
</organism>
<evidence type="ECO:0000256" key="1">
    <source>
        <dbReference type="ARBA" id="ARBA00022679"/>
    </source>
</evidence>
<keyword evidence="5" id="KW-1185">Reference proteome</keyword>
<dbReference type="GO" id="GO:0016747">
    <property type="term" value="F:acyltransferase activity, transferring groups other than amino-acyl groups"/>
    <property type="evidence" value="ECO:0007669"/>
    <property type="project" value="InterPro"/>
</dbReference>
<dbReference type="RefSeq" id="WP_091771488.1">
    <property type="nucleotide sequence ID" value="NZ_FNHG01000020.1"/>
</dbReference>
<accession>A0A1G9VN84</accession>
<dbReference type="Gene3D" id="3.40.630.30">
    <property type="match status" value="1"/>
</dbReference>